<comment type="caution">
    <text evidence="1">The sequence shown here is derived from an EMBL/GenBank/DDBJ whole genome shotgun (WGS) entry which is preliminary data.</text>
</comment>
<evidence type="ECO:0000313" key="2">
    <source>
        <dbReference type="Proteomes" id="UP001392437"/>
    </source>
</evidence>
<reference evidence="1 2" key="1">
    <citation type="submission" date="2023-01" db="EMBL/GenBank/DDBJ databases">
        <title>Analysis of 21 Apiospora genomes using comparative genomics revels a genus with tremendous synthesis potential of carbohydrate active enzymes and secondary metabolites.</title>
        <authorList>
            <person name="Sorensen T."/>
        </authorList>
    </citation>
    <scope>NUCLEOTIDE SEQUENCE [LARGE SCALE GENOMIC DNA]</scope>
    <source>
        <strain evidence="1 2">CBS 117206</strain>
    </source>
</reference>
<gene>
    <name evidence="1" type="ORF">PG999_010914</name>
</gene>
<keyword evidence="2" id="KW-1185">Reference proteome</keyword>
<dbReference type="EMBL" id="JAQQWP010000009">
    <property type="protein sequence ID" value="KAK8100540.1"/>
    <property type="molecule type" value="Genomic_DNA"/>
</dbReference>
<sequence length="113" mass="12442">MMDESARLTITNALEAFRETQLTTTQLAKVTQRICSGWTLWWAYWRGGGSLRTGEHALVNGKHWQRVMKGAGFAAVEWSDGESPELKTVRLIGAFPTANEASSDPNGGVMVMI</sequence>
<dbReference type="Proteomes" id="UP001392437">
    <property type="component" value="Unassembled WGS sequence"/>
</dbReference>
<evidence type="ECO:0000313" key="1">
    <source>
        <dbReference type="EMBL" id="KAK8100540.1"/>
    </source>
</evidence>
<organism evidence="1 2">
    <name type="scientific">Apiospora kogelbergensis</name>
    <dbReference type="NCBI Taxonomy" id="1337665"/>
    <lineage>
        <taxon>Eukaryota</taxon>
        <taxon>Fungi</taxon>
        <taxon>Dikarya</taxon>
        <taxon>Ascomycota</taxon>
        <taxon>Pezizomycotina</taxon>
        <taxon>Sordariomycetes</taxon>
        <taxon>Xylariomycetidae</taxon>
        <taxon>Amphisphaeriales</taxon>
        <taxon>Apiosporaceae</taxon>
        <taxon>Apiospora</taxon>
    </lineage>
</organism>
<protein>
    <submittedName>
        <fullName evidence="1">Uncharacterized protein</fullName>
    </submittedName>
</protein>
<proteinExistence type="predicted"/>
<dbReference type="AlphaFoldDB" id="A0AAW0QBI4"/>
<accession>A0AAW0QBI4</accession>
<name>A0AAW0QBI4_9PEZI</name>